<protein>
    <submittedName>
        <fullName evidence="1">Uncharacterized protein</fullName>
    </submittedName>
</protein>
<reference evidence="1 2" key="1">
    <citation type="journal article" date="2018" name="Sci. Rep.">
        <title>Genomic signatures of local adaptation to the degree of environmental predictability in rotifers.</title>
        <authorList>
            <person name="Franch-Gras L."/>
            <person name="Hahn C."/>
            <person name="Garcia-Roger E.M."/>
            <person name="Carmona M.J."/>
            <person name="Serra M."/>
            <person name="Gomez A."/>
        </authorList>
    </citation>
    <scope>NUCLEOTIDE SEQUENCE [LARGE SCALE GENOMIC DNA]</scope>
    <source>
        <strain evidence="1">HYR1</strain>
    </source>
</reference>
<keyword evidence="2" id="KW-1185">Reference proteome</keyword>
<accession>A0A3M7QYB0</accession>
<dbReference type="AlphaFoldDB" id="A0A3M7QYB0"/>
<comment type="caution">
    <text evidence="1">The sequence shown here is derived from an EMBL/GenBank/DDBJ whole genome shotgun (WGS) entry which is preliminary data.</text>
</comment>
<organism evidence="1 2">
    <name type="scientific">Brachionus plicatilis</name>
    <name type="common">Marine rotifer</name>
    <name type="synonym">Brachionus muelleri</name>
    <dbReference type="NCBI Taxonomy" id="10195"/>
    <lineage>
        <taxon>Eukaryota</taxon>
        <taxon>Metazoa</taxon>
        <taxon>Spiralia</taxon>
        <taxon>Gnathifera</taxon>
        <taxon>Rotifera</taxon>
        <taxon>Eurotatoria</taxon>
        <taxon>Monogononta</taxon>
        <taxon>Pseudotrocha</taxon>
        <taxon>Ploima</taxon>
        <taxon>Brachionidae</taxon>
        <taxon>Brachionus</taxon>
    </lineage>
</organism>
<evidence type="ECO:0000313" key="1">
    <source>
        <dbReference type="EMBL" id="RNA15998.1"/>
    </source>
</evidence>
<sequence length="190" mass="22831">DLGNLSDHLAFKLDVTYENLHCETESLYFKPQVQPRLKLEISEVFELFNNNLSYHFFNSCLDYTDPSKPIFNAQEHVDLFYKSICDSISKASNEALDYQNIYFSSNLAKKPKKNNWFNKELKLIKDKLIDINQKIKTDPSFEPKRRQLKKEFRRAQRQQIYLNELKEQAKIENRNRFWKRLAQSKNKRNK</sequence>
<dbReference type="EMBL" id="REGN01004835">
    <property type="protein sequence ID" value="RNA15998.1"/>
    <property type="molecule type" value="Genomic_DNA"/>
</dbReference>
<proteinExistence type="predicted"/>
<feature type="non-terminal residue" evidence="1">
    <location>
        <position position="1"/>
    </location>
</feature>
<evidence type="ECO:0000313" key="2">
    <source>
        <dbReference type="Proteomes" id="UP000276133"/>
    </source>
</evidence>
<name>A0A3M7QYB0_BRAPC</name>
<dbReference type="Proteomes" id="UP000276133">
    <property type="component" value="Unassembled WGS sequence"/>
</dbReference>
<gene>
    <name evidence="1" type="ORF">BpHYR1_016500</name>
</gene>